<dbReference type="GO" id="GO:0016324">
    <property type="term" value="C:apical plasma membrane"/>
    <property type="evidence" value="ECO:0007669"/>
    <property type="project" value="TreeGrafter"/>
</dbReference>
<dbReference type="InterPro" id="IPR011701">
    <property type="entry name" value="MFS"/>
</dbReference>
<protein>
    <recommendedName>
        <fullName evidence="7">Major facilitator superfamily (MFS) profile domain-containing protein</fullName>
    </recommendedName>
</protein>
<reference evidence="9" key="1">
    <citation type="submission" date="2011-11" db="EMBL/GenBank/DDBJ databases">
        <title>The Draft Genome of Spermophilus tridecemlineatus.</title>
        <authorList>
            <consortium name="The Broad Institute Genome Assembly &amp; Analysis Group"/>
            <consortium name="Computational R&amp;D Group"/>
            <consortium name="and Sequencing Platform"/>
            <person name="Di Palma F."/>
            <person name="Alfoldi J."/>
            <person name="Johnson J."/>
            <person name="Berlin A."/>
            <person name="Gnerre S."/>
            <person name="Jaffe D."/>
            <person name="MacCallum I."/>
            <person name="Young S."/>
            <person name="Walker B.J."/>
            <person name="Lindblad-Toh K."/>
        </authorList>
    </citation>
    <scope>NUCLEOTIDE SEQUENCE [LARGE SCALE GENOMIC DNA]</scope>
</reference>
<dbReference type="Pfam" id="PF07690">
    <property type="entry name" value="MFS_1"/>
    <property type="match status" value="1"/>
</dbReference>
<comment type="subcellular location">
    <subcellularLocation>
        <location evidence="1">Membrane</location>
        <topology evidence="1">Multi-pass membrane protein</topology>
    </subcellularLocation>
</comment>
<dbReference type="EMBL" id="AGTP01113295">
    <property type="status" value="NOT_ANNOTATED_CDS"/>
    <property type="molecule type" value="Genomic_DNA"/>
</dbReference>
<dbReference type="InterPro" id="IPR050382">
    <property type="entry name" value="MFS_Na/Anion_cotransporter"/>
</dbReference>
<keyword evidence="4 6" id="KW-0472">Membrane</keyword>
<evidence type="ECO:0000256" key="3">
    <source>
        <dbReference type="ARBA" id="ARBA00022989"/>
    </source>
</evidence>
<dbReference type="Proteomes" id="UP000005215">
    <property type="component" value="Unassembled WGS sequence"/>
</dbReference>
<dbReference type="Ensembl" id="ENSSTOT00000019635.2">
    <property type="protein sequence ID" value="ENSSTOP00000021221.2"/>
    <property type="gene ID" value="ENSSTOG00000026847.2"/>
</dbReference>
<feature type="transmembrane region" description="Helical" evidence="6">
    <location>
        <begin position="137"/>
        <end position="167"/>
    </location>
</feature>
<dbReference type="GeneTree" id="ENSGT00940000160370"/>
<dbReference type="EMBL" id="AGTP01113294">
    <property type="status" value="NOT_ANNOTATED_CDS"/>
    <property type="molecule type" value="Genomic_DNA"/>
</dbReference>
<dbReference type="PROSITE" id="PS50850">
    <property type="entry name" value="MFS"/>
    <property type="match status" value="1"/>
</dbReference>
<evidence type="ECO:0000259" key="7">
    <source>
        <dbReference type="PROSITE" id="PS50850"/>
    </source>
</evidence>
<dbReference type="eggNOG" id="KOG2532">
    <property type="taxonomic scope" value="Eukaryota"/>
</dbReference>
<accession>I3NA24</accession>
<dbReference type="EMBL" id="AGTP01113293">
    <property type="status" value="NOT_ANNOTATED_CDS"/>
    <property type="molecule type" value="Genomic_DNA"/>
</dbReference>
<sequence>MRSSVRGPVVNDGEDSTDSTPLLQGARQAEAAPACCSARYNLAMLAFFGFFVLYALRVNLSVALVDMVDSNTTLAENRTSKECADHSAPIKVLRNQTGKRYQWDAETQGWILGSFFYGYIITQIPGGYVASKIGGKLLLGFGILGTSVFTLFTPIAADLGVAALIVLRALEGLGESTAWDSNFTSSLWNNLLLYELDLCFLPL</sequence>
<keyword evidence="2 6" id="KW-0812">Transmembrane</keyword>
<dbReference type="InterPro" id="IPR020846">
    <property type="entry name" value="MFS_dom"/>
</dbReference>
<keyword evidence="9" id="KW-1185">Reference proteome</keyword>
<dbReference type="AlphaFoldDB" id="I3NA24"/>
<keyword evidence="3 6" id="KW-1133">Transmembrane helix</keyword>
<reference evidence="8" key="2">
    <citation type="submission" date="2025-08" db="UniProtKB">
        <authorList>
            <consortium name="Ensembl"/>
        </authorList>
    </citation>
    <scope>IDENTIFICATION</scope>
</reference>
<dbReference type="EMBL" id="AGTP01113292">
    <property type="status" value="NOT_ANNOTATED_CDS"/>
    <property type="molecule type" value="Genomic_DNA"/>
</dbReference>
<dbReference type="GO" id="GO:0022857">
    <property type="term" value="F:transmembrane transporter activity"/>
    <property type="evidence" value="ECO:0007669"/>
    <property type="project" value="InterPro"/>
</dbReference>
<dbReference type="EMBL" id="AGTP01113296">
    <property type="status" value="NOT_ANNOTATED_CDS"/>
    <property type="molecule type" value="Genomic_DNA"/>
</dbReference>
<feature type="transmembrane region" description="Helical" evidence="6">
    <location>
        <begin position="110"/>
        <end position="130"/>
    </location>
</feature>
<organism evidence="8 9">
    <name type="scientific">Ictidomys tridecemlineatus</name>
    <name type="common">Thirteen-lined ground squirrel</name>
    <name type="synonym">Spermophilus tridecemlineatus</name>
    <dbReference type="NCBI Taxonomy" id="43179"/>
    <lineage>
        <taxon>Eukaryota</taxon>
        <taxon>Metazoa</taxon>
        <taxon>Chordata</taxon>
        <taxon>Craniata</taxon>
        <taxon>Vertebrata</taxon>
        <taxon>Euteleostomi</taxon>
        <taxon>Mammalia</taxon>
        <taxon>Eutheria</taxon>
        <taxon>Euarchontoglires</taxon>
        <taxon>Glires</taxon>
        <taxon>Rodentia</taxon>
        <taxon>Sciuromorpha</taxon>
        <taxon>Sciuridae</taxon>
        <taxon>Xerinae</taxon>
        <taxon>Marmotini</taxon>
        <taxon>Ictidomys</taxon>
    </lineage>
</organism>
<name>I3NA24_ICTTR</name>
<evidence type="ECO:0000256" key="2">
    <source>
        <dbReference type="ARBA" id="ARBA00022692"/>
    </source>
</evidence>
<feature type="transmembrane region" description="Helical" evidence="6">
    <location>
        <begin position="42"/>
        <end position="65"/>
    </location>
</feature>
<evidence type="ECO:0000256" key="5">
    <source>
        <dbReference type="SAM" id="MobiDB-lite"/>
    </source>
</evidence>
<dbReference type="PANTHER" id="PTHR11662">
    <property type="entry name" value="SOLUTE CARRIER FAMILY 17"/>
    <property type="match status" value="1"/>
</dbReference>
<dbReference type="SUPFAM" id="SSF103473">
    <property type="entry name" value="MFS general substrate transporter"/>
    <property type="match status" value="1"/>
</dbReference>
<dbReference type="EMBL" id="AGTP01113297">
    <property type="status" value="NOT_ANNOTATED_CDS"/>
    <property type="molecule type" value="Genomic_DNA"/>
</dbReference>
<feature type="region of interest" description="Disordered" evidence="5">
    <location>
        <begin position="1"/>
        <end position="21"/>
    </location>
</feature>
<evidence type="ECO:0000256" key="4">
    <source>
        <dbReference type="ARBA" id="ARBA00023136"/>
    </source>
</evidence>
<dbReference type="InterPro" id="IPR036259">
    <property type="entry name" value="MFS_trans_sf"/>
</dbReference>
<evidence type="ECO:0000256" key="1">
    <source>
        <dbReference type="ARBA" id="ARBA00004141"/>
    </source>
</evidence>
<dbReference type="GO" id="GO:0006820">
    <property type="term" value="P:monoatomic anion transport"/>
    <property type="evidence" value="ECO:0007669"/>
    <property type="project" value="TreeGrafter"/>
</dbReference>
<feature type="domain" description="Major facilitator superfamily (MFS) profile" evidence="7">
    <location>
        <begin position="42"/>
        <end position="203"/>
    </location>
</feature>
<evidence type="ECO:0000313" key="8">
    <source>
        <dbReference type="Ensembl" id="ENSSTOP00000021221.2"/>
    </source>
</evidence>
<evidence type="ECO:0000256" key="6">
    <source>
        <dbReference type="SAM" id="Phobius"/>
    </source>
</evidence>
<dbReference type="Gene3D" id="1.20.1250.20">
    <property type="entry name" value="MFS general substrate transporter like domains"/>
    <property type="match status" value="1"/>
</dbReference>
<reference evidence="8" key="3">
    <citation type="submission" date="2025-09" db="UniProtKB">
        <authorList>
            <consortium name="Ensembl"/>
        </authorList>
    </citation>
    <scope>IDENTIFICATION</scope>
</reference>
<dbReference type="STRING" id="43179.ENSSTOP00000021221"/>
<proteinExistence type="predicted"/>
<dbReference type="PANTHER" id="PTHR11662:SF432">
    <property type="entry name" value="SIALIN"/>
    <property type="match status" value="1"/>
</dbReference>
<evidence type="ECO:0000313" key="9">
    <source>
        <dbReference type="Proteomes" id="UP000005215"/>
    </source>
</evidence>
<dbReference type="InParanoid" id="I3NA24"/>